<reference evidence="1 2" key="1">
    <citation type="journal article" date="2013" name="BMC Genomics">
        <title>Reconstruction of the lipid metabolism for the microalga Monoraphidium neglectum from its genome sequence reveals characteristics suitable for biofuel production.</title>
        <authorList>
            <person name="Bogen C."/>
            <person name="Al-Dilaimi A."/>
            <person name="Albersmeier A."/>
            <person name="Wichmann J."/>
            <person name="Grundmann M."/>
            <person name="Rupp O."/>
            <person name="Lauersen K.J."/>
            <person name="Blifernez-Klassen O."/>
            <person name="Kalinowski J."/>
            <person name="Goesmann A."/>
            <person name="Mussgnug J.H."/>
            <person name="Kruse O."/>
        </authorList>
    </citation>
    <scope>NUCLEOTIDE SEQUENCE [LARGE SCALE GENOMIC DNA]</scope>
    <source>
        <strain evidence="1 2">SAG 48.87</strain>
    </source>
</reference>
<sequence length="103" mass="11269">MAPSVLGPALDNVCHAMAFKLTPLYSAQLDRRTRWRRVLRRAKAPEGGSWVADFDVAHMTPGGVARLAAIIDDEMLEGKLSQLADRPGLPLTFGVEEASPQER</sequence>
<dbReference type="KEGG" id="mng:MNEG_13842"/>
<dbReference type="GeneID" id="25731345"/>
<proteinExistence type="predicted"/>
<evidence type="ECO:0000313" key="1">
    <source>
        <dbReference type="EMBL" id="KIY94120.1"/>
    </source>
</evidence>
<dbReference type="Proteomes" id="UP000054498">
    <property type="component" value="Unassembled WGS sequence"/>
</dbReference>
<dbReference type="AlphaFoldDB" id="A0A0D2MGC8"/>
<dbReference type="RefSeq" id="XP_013893140.1">
    <property type="nucleotide sequence ID" value="XM_014037686.1"/>
</dbReference>
<dbReference type="OrthoDB" id="528589at2759"/>
<evidence type="ECO:0000313" key="2">
    <source>
        <dbReference type="Proteomes" id="UP000054498"/>
    </source>
</evidence>
<feature type="non-terminal residue" evidence="1">
    <location>
        <position position="103"/>
    </location>
</feature>
<name>A0A0D2MGC8_9CHLO</name>
<dbReference type="EMBL" id="KK104302">
    <property type="protein sequence ID" value="KIY94120.1"/>
    <property type="molecule type" value="Genomic_DNA"/>
</dbReference>
<protein>
    <submittedName>
        <fullName evidence="1">Uncharacterized protein</fullName>
    </submittedName>
</protein>
<gene>
    <name evidence="1" type="ORF">MNEG_13842</name>
</gene>
<accession>A0A0D2MGC8</accession>
<organism evidence="1 2">
    <name type="scientific">Monoraphidium neglectum</name>
    <dbReference type="NCBI Taxonomy" id="145388"/>
    <lineage>
        <taxon>Eukaryota</taxon>
        <taxon>Viridiplantae</taxon>
        <taxon>Chlorophyta</taxon>
        <taxon>core chlorophytes</taxon>
        <taxon>Chlorophyceae</taxon>
        <taxon>CS clade</taxon>
        <taxon>Sphaeropleales</taxon>
        <taxon>Selenastraceae</taxon>
        <taxon>Monoraphidium</taxon>
    </lineage>
</organism>
<keyword evidence="2" id="KW-1185">Reference proteome</keyword>